<proteinExistence type="inferred from homology"/>
<dbReference type="CDD" id="cd11386">
    <property type="entry name" value="MCP_signal"/>
    <property type="match status" value="1"/>
</dbReference>
<dbReference type="GO" id="GO:0016020">
    <property type="term" value="C:membrane"/>
    <property type="evidence" value="ECO:0007669"/>
    <property type="project" value="InterPro"/>
</dbReference>
<dbReference type="Pfam" id="PF00015">
    <property type="entry name" value="MCPsignal"/>
    <property type="match status" value="1"/>
</dbReference>
<evidence type="ECO:0000259" key="7">
    <source>
        <dbReference type="PROSITE" id="PS50111"/>
    </source>
</evidence>
<dbReference type="AlphaFoldDB" id="A0A9X3N417"/>
<comment type="caution">
    <text evidence="9">The sequence shown here is derived from an EMBL/GenBank/DDBJ whole genome shotgun (WGS) entry which is preliminary data.</text>
</comment>
<keyword evidence="2 6" id="KW-1133">Transmembrane helix</keyword>
<dbReference type="RefSeq" id="WP_270046139.1">
    <property type="nucleotide sequence ID" value="NZ_JAPDOD010000079.1"/>
</dbReference>
<evidence type="ECO:0000256" key="4">
    <source>
        <dbReference type="ARBA" id="ARBA00029447"/>
    </source>
</evidence>
<dbReference type="Proteomes" id="UP001149140">
    <property type="component" value="Unassembled WGS sequence"/>
</dbReference>
<feature type="domain" description="Methyl-accepting transducer" evidence="7">
    <location>
        <begin position="330"/>
        <end position="587"/>
    </location>
</feature>
<keyword evidence="1 6" id="KW-0812">Transmembrane</keyword>
<keyword evidence="6" id="KW-0472">Membrane</keyword>
<dbReference type="PANTHER" id="PTHR32089:SF112">
    <property type="entry name" value="LYSOZYME-LIKE PROTEIN-RELATED"/>
    <property type="match status" value="1"/>
</dbReference>
<dbReference type="InterPro" id="IPR003660">
    <property type="entry name" value="HAMP_dom"/>
</dbReference>
<dbReference type="Gene3D" id="1.10.287.950">
    <property type="entry name" value="Methyl-accepting chemotaxis protein"/>
    <property type="match status" value="1"/>
</dbReference>
<dbReference type="GO" id="GO:0007165">
    <property type="term" value="P:signal transduction"/>
    <property type="evidence" value="ECO:0007669"/>
    <property type="project" value="UniProtKB-KW"/>
</dbReference>
<keyword evidence="3 5" id="KW-0807">Transducer</keyword>
<feature type="domain" description="HAMP" evidence="8">
    <location>
        <begin position="245"/>
        <end position="297"/>
    </location>
</feature>
<dbReference type="PROSITE" id="PS50885">
    <property type="entry name" value="HAMP"/>
    <property type="match status" value="1"/>
</dbReference>
<protein>
    <submittedName>
        <fullName evidence="9">Methyl-accepting chemotaxis protein</fullName>
    </submittedName>
</protein>
<keyword evidence="10" id="KW-1185">Reference proteome</keyword>
<reference evidence="9" key="1">
    <citation type="submission" date="2022-10" db="EMBL/GenBank/DDBJ databases">
        <title>The WGS of Solirubrobacter ginsenosidimutans DSM 21036.</title>
        <authorList>
            <person name="Jiang Z."/>
        </authorList>
    </citation>
    <scope>NUCLEOTIDE SEQUENCE</scope>
    <source>
        <strain evidence="9">DSM 21036</strain>
    </source>
</reference>
<dbReference type="SMART" id="SM00283">
    <property type="entry name" value="MA"/>
    <property type="match status" value="1"/>
</dbReference>
<evidence type="ECO:0000256" key="2">
    <source>
        <dbReference type="ARBA" id="ARBA00022989"/>
    </source>
</evidence>
<evidence type="ECO:0000259" key="8">
    <source>
        <dbReference type="PROSITE" id="PS50885"/>
    </source>
</evidence>
<dbReference type="SUPFAM" id="SSF58104">
    <property type="entry name" value="Methyl-accepting chemotaxis protein (MCP) signaling domain"/>
    <property type="match status" value="1"/>
</dbReference>
<feature type="transmembrane region" description="Helical" evidence="6">
    <location>
        <begin position="20"/>
        <end position="38"/>
    </location>
</feature>
<dbReference type="PROSITE" id="PS50111">
    <property type="entry name" value="CHEMOTAXIS_TRANSDUC_2"/>
    <property type="match status" value="1"/>
</dbReference>
<evidence type="ECO:0000313" key="9">
    <source>
        <dbReference type="EMBL" id="MDA0166886.1"/>
    </source>
</evidence>
<dbReference type="CDD" id="cd06225">
    <property type="entry name" value="HAMP"/>
    <property type="match status" value="1"/>
</dbReference>
<dbReference type="Pfam" id="PF12729">
    <property type="entry name" value="4HB_MCP_1"/>
    <property type="match status" value="1"/>
</dbReference>
<dbReference type="SMART" id="SM00304">
    <property type="entry name" value="HAMP"/>
    <property type="match status" value="1"/>
</dbReference>
<dbReference type="PANTHER" id="PTHR32089">
    <property type="entry name" value="METHYL-ACCEPTING CHEMOTAXIS PROTEIN MCPB"/>
    <property type="match status" value="1"/>
</dbReference>
<comment type="similarity">
    <text evidence="4">Belongs to the methyl-accepting chemotaxis (MCP) protein family.</text>
</comment>
<feature type="transmembrane region" description="Helical" evidence="6">
    <location>
        <begin position="204"/>
        <end position="221"/>
    </location>
</feature>
<dbReference type="InterPro" id="IPR004089">
    <property type="entry name" value="MCPsignal_dom"/>
</dbReference>
<evidence type="ECO:0000256" key="6">
    <source>
        <dbReference type="SAM" id="Phobius"/>
    </source>
</evidence>
<evidence type="ECO:0000256" key="3">
    <source>
        <dbReference type="ARBA" id="ARBA00023224"/>
    </source>
</evidence>
<evidence type="ECO:0000256" key="5">
    <source>
        <dbReference type="PROSITE-ProRule" id="PRU00284"/>
    </source>
</evidence>
<evidence type="ECO:0000256" key="1">
    <source>
        <dbReference type="ARBA" id="ARBA00022692"/>
    </source>
</evidence>
<gene>
    <name evidence="9" type="ORF">OM076_41880</name>
</gene>
<name>A0A9X3N417_9ACTN</name>
<dbReference type="InterPro" id="IPR024478">
    <property type="entry name" value="HlyB_4HB_MCP"/>
</dbReference>
<dbReference type="Gene3D" id="6.10.340.10">
    <property type="match status" value="1"/>
</dbReference>
<accession>A0A9X3N417</accession>
<sequence>MAHVSSGRAQRRITIKAKLLGSAGVLLALMLLIGTLGITSVSSIKDKSDTVLGQAVTPLVDLGFASSALNDTRQQQTTYRNAKTPAARGEIGAKVKANDAEVAKRLAAVQKSVSTQAERDAMAKVDHDLSVYYGMRDKLFKMVDTAADPATDTAIADYSRNIVSPAITVALADFNTLYTAKHTLAKHKQAEIADAAASNRTRSILLLVFAFIAGLGLMLWVSRGIERSVKLILERLASLRDHCANELNKALNAMAQGDLTVAVDATTPGLRRTSNDEIGDVAEAVGQIRDSTVASVAAYNETRGALSQMIGVLSTSASVVAGSSGEMASTSDEVGRAIGEIAGGIGEVAKGSERQVRAIESARAQTNEMAIATDESATNAREAAEVAQETSRLADEGAQAVGKATGAMESVRTSSTEATQAIRELGAKSEQISGIVSTITGLAEQTNLLALNAAIEAARAGEQGKGFAVVAEEVRKLAEESQTAAASIADLIGQIQHETQRAVEVVENGAQRTSEGAATVEQARESFVRIRASVADMSDRVEQIASTIGQVADASQRVQDDFAEVAAVAEQSSASAEQVSASTEQTSASTQQIAASAQELAGTSEELAQLVARFKLAGVA</sequence>
<evidence type="ECO:0000313" key="10">
    <source>
        <dbReference type="Proteomes" id="UP001149140"/>
    </source>
</evidence>
<dbReference type="EMBL" id="JAPDOD010000079">
    <property type="protein sequence ID" value="MDA0166886.1"/>
    <property type="molecule type" value="Genomic_DNA"/>
</dbReference>
<organism evidence="9 10">
    <name type="scientific">Solirubrobacter ginsenosidimutans</name>
    <dbReference type="NCBI Taxonomy" id="490573"/>
    <lineage>
        <taxon>Bacteria</taxon>
        <taxon>Bacillati</taxon>
        <taxon>Actinomycetota</taxon>
        <taxon>Thermoleophilia</taxon>
        <taxon>Solirubrobacterales</taxon>
        <taxon>Solirubrobacteraceae</taxon>
        <taxon>Solirubrobacter</taxon>
    </lineage>
</organism>